<feature type="compositionally biased region" description="Polar residues" evidence="1">
    <location>
        <begin position="64"/>
        <end position="83"/>
    </location>
</feature>
<dbReference type="Proteomes" id="UP001259832">
    <property type="component" value="Unassembled WGS sequence"/>
</dbReference>
<sequence length="83" mass="9299">MESLGLWAGVLKGRRLVAWLLESVPRACGRFGLAWATKIRENGPERADYALALRRRTQEKATRCRNNASHTTPEIATKFGTNT</sequence>
<feature type="region of interest" description="Disordered" evidence="1">
    <location>
        <begin position="60"/>
        <end position="83"/>
    </location>
</feature>
<comment type="caution">
    <text evidence="2">The sequence shown here is derived from an EMBL/GenBank/DDBJ whole genome shotgun (WGS) entry which is preliminary data.</text>
</comment>
<dbReference type="AlphaFoldDB" id="A0AAD9LUI9"/>
<evidence type="ECO:0000256" key="1">
    <source>
        <dbReference type="SAM" id="MobiDB-lite"/>
    </source>
</evidence>
<evidence type="ECO:0000313" key="3">
    <source>
        <dbReference type="Proteomes" id="UP001259832"/>
    </source>
</evidence>
<keyword evidence="3" id="KW-1185">Reference proteome</keyword>
<name>A0AAD9LUI9_9STRA</name>
<proteinExistence type="predicted"/>
<dbReference type="EMBL" id="JASMQC010000002">
    <property type="protein sequence ID" value="KAK1947422.1"/>
    <property type="molecule type" value="Genomic_DNA"/>
</dbReference>
<protein>
    <submittedName>
        <fullName evidence="2">Uncharacterized protein</fullName>
    </submittedName>
</protein>
<evidence type="ECO:0000313" key="2">
    <source>
        <dbReference type="EMBL" id="KAK1947422.1"/>
    </source>
</evidence>
<organism evidence="2 3">
    <name type="scientific">Phytophthora citrophthora</name>
    <dbReference type="NCBI Taxonomy" id="4793"/>
    <lineage>
        <taxon>Eukaryota</taxon>
        <taxon>Sar</taxon>
        <taxon>Stramenopiles</taxon>
        <taxon>Oomycota</taxon>
        <taxon>Peronosporomycetes</taxon>
        <taxon>Peronosporales</taxon>
        <taxon>Peronosporaceae</taxon>
        <taxon>Phytophthora</taxon>
    </lineage>
</organism>
<gene>
    <name evidence="2" type="ORF">P3T76_001432</name>
</gene>
<reference evidence="2" key="1">
    <citation type="submission" date="2023-08" db="EMBL/GenBank/DDBJ databases">
        <title>Reference Genome Resource for the Citrus Pathogen Phytophthora citrophthora.</title>
        <authorList>
            <person name="Moller H."/>
            <person name="Coetzee B."/>
            <person name="Rose L.J."/>
            <person name="Van Niekerk J.M."/>
        </authorList>
    </citation>
    <scope>NUCLEOTIDE SEQUENCE</scope>
    <source>
        <strain evidence="2">STE-U-9442</strain>
    </source>
</reference>
<accession>A0AAD9LUI9</accession>